<dbReference type="KEGG" id="tum:CBW65_01180"/>
<evidence type="ECO:0000259" key="1">
    <source>
        <dbReference type="Pfam" id="PF13785"/>
    </source>
</evidence>
<organism evidence="2 3">
    <name type="scientific">Tumebacillus avium</name>
    <dbReference type="NCBI Taxonomy" id="1903704"/>
    <lineage>
        <taxon>Bacteria</taxon>
        <taxon>Bacillati</taxon>
        <taxon>Bacillota</taxon>
        <taxon>Bacilli</taxon>
        <taxon>Bacillales</taxon>
        <taxon>Alicyclobacillaceae</taxon>
        <taxon>Tumebacillus</taxon>
    </lineage>
</organism>
<evidence type="ECO:0000313" key="3">
    <source>
        <dbReference type="Proteomes" id="UP000195437"/>
    </source>
</evidence>
<accession>A0A1Y0IJ19</accession>
<dbReference type="RefSeq" id="WP_087455204.1">
    <property type="nucleotide sequence ID" value="NZ_CP021434.1"/>
</dbReference>
<proteinExistence type="predicted"/>
<reference evidence="3" key="1">
    <citation type="submission" date="2017-05" db="EMBL/GenBank/DDBJ databases">
        <authorList>
            <person name="Sung H."/>
        </authorList>
    </citation>
    <scope>NUCLEOTIDE SEQUENCE [LARGE SCALE GENOMIC DNA]</scope>
    <source>
        <strain evidence="3">AR23208</strain>
    </source>
</reference>
<dbReference type="OrthoDB" id="2381171at2"/>
<dbReference type="Pfam" id="PF13785">
    <property type="entry name" value="DUF4178"/>
    <property type="match status" value="1"/>
</dbReference>
<dbReference type="Proteomes" id="UP000195437">
    <property type="component" value="Chromosome"/>
</dbReference>
<sequence length="170" mass="19270">MGFFDKIKGIFGADKKESEERTLANLKVGDIVSCDLTDYEVAGITIYRGGPRQRIGYLLNDAGRKCFLLVESQEIIRSYLYETIQARLENPDAVNYEMIYDGVSYYEKVRGESNVNTVGTSAFNTVDPVYWWMHVADSGQAMLIEWQNGETIFRIGTQVKPEHITIYAAS</sequence>
<gene>
    <name evidence="2" type="ORF">CBW65_01180</name>
</gene>
<name>A0A1Y0IJ19_9BACL</name>
<keyword evidence="3" id="KW-1185">Reference proteome</keyword>
<protein>
    <recommendedName>
        <fullName evidence="1">DUF4178 domain-containing protein</fullName>
    </recommendedName>
</protein>
<dbReference type="EMBL" id="CP021434">
    <property type="protein sequence ID" value="ARU59816.1"/>
    <property type="molecule type" value="Genomic_DNA"/>
</dbReference>
<evidence type="ECO:0000313" key="2">
    <source>
        <dbReference type="EMBL" id="ARU59816.1"/>
    </source>
</evidence>
<dbReference type="AlphaFoldDB" id="A0A1Y0IJ19"/>
<feature type="domain" description="DUF4178" evidence="1">
    <location>
        <begin position="27"/>
        <end position="161"/>
    </location>
</feature>
<dbReference type="InterPro" id="IPR025235">
    <property type="entry name" value="DUF4178"/>
</dbReference>